<feature type="region of interest" description="Disordered" evidence="1">
    <location>
        <begin position="73"/>
        <end position="110"/>
    </location>
</feature>
<evidence type="ECO:0000256" key="1">
    <source>
        <dbReference type="SAM" id="MobiDB-lite"/>
    </source>
</evidence>
<protein>
    <submittedName>
        <fullName evidence="2">Uncharacterized protein</fullName>
    </submittedName>
</protein>
<dbReference type="KEGG" id="apes:FOC84_29970"/>
<gene>
    <name evidence="2" type="ORF">FOC84_29970</name>
</gene>
<reference evidence="2 3" key="1">
    <citation type="submission" date="2020-05" db="EMBL/GenBank/DDBJ databases">
        <title>FDA dAtabase for Regulatory Grade micrObial Sequences (FDA-ARGOS): Supporting development and validation of Infectious Disease Dx tests.</title>
        <authorList>
            <person name="Sproer C."/>
            <person name="Gronow S."/>
            <person name="Severitt S."/>
            <person name="Schroder I."/>
            <person name="Tallon L."/>
            <person name="Sadzewicz L."/>
            <person name="Zhao X."/>
            <person name="Vavikolanu K."/>
            <person name="Mehta A."/>
            <person name="Aluvathingal J."/>
            <person name="Nadendla S."/>
            <person name="Myers T."/>
            <person name="Yan Y."/>
            <person name="Sichtig H."/>
        </authorList>
    </citation>
    <scope>NUCLEOTIDE SEQUENCE [LARGE SCALE GENOMIC DNA]</scope>
    <source>
        <strain evidence="2 3">FDAARGOS_790</strain>
    </source>
</reference>
<keyword evidence="3" id="KW-1185">Reference proteome</keyword>
<accession>A0A7D4E5L6</accession>
<sequence length="139" mass="15339">MDDRMRDMAMFMTMAETGDLEHAAGILETPTACLAFSLQALEARLGVTLRPLHLPERVGHGNRHQHKYNQCVGAQPRPASQDDQGRTQQLHRNGRCGKQRPVQQLRHPGGVPVPAFASTLINDSSLADRLDIACCSQVF</sequence>
<evidence type="ECO:0000313" key="2">
    <source>
        <dbReference type="EMBL" id="QKH38934.1"/>
    </source>
</evidence>
<dbReference type="RefSeq" id="WP_173148724.1">
    <property type="nucleotide sequence ID" value="NZ_CP053985.1"/>
</dbReference>
<dbReference type="AlphaFoldDB" id="A0A7D4E5L6"/>
<evidence type="ECO:0000313" key="3">
    <source>
        <dbReference type="Proteomes" id="UP000500970"/>
    </source>
</evidence>
<dbReference type="EMBL" id="CP053985">
    <property type="protein sequence ID" value="QKH38934.1"/>
    <property type="molecule type" value="Genomic_DNA"/>
</dbReference>
<proteinExistence type="predicted"/>
<dbReference type="Proteomes" id="UP000500970">
    <property type="component" value="Chromosome"/>
</dbReference>
<name>A0A7D4E5L6_9BURK</name>
<organism evidence="2 3">
    <name type="scientific">Achromobacter pestifer</name>
    <dbReference type="NCBI Taxonomy" id="1353889"/>
    <lineage>
        <taxon>Bacteria</taxon>
        <taxon>Pseudomonadati</taxon>
        <taxon>Pseudomonadota</taxon>
        <taxon>Betaproteobacteria</taxon>
        <taxon>Burkholderiales</taxon>
        <taxon>Alcaligenaceae</taxon>
        <taxon>Achromobacter</taxon>
    </lineage>
</organism>